<reference evidence="3" key="1">
    <citation type="submission" date="2021-02" db="EMBL/GenBank/DDBJ databases">
        <authorList>
            <person name="Nowell W R."/>
        </authorList>
    </citation>
    <scope>NUCLEOTIDE SEQUENCE</scope>
</reference>
<dbReference type="EMBL" id="CAJNOK010000682">
    <property type="protein sequence ID" value="CAF0768916.1"/>
    <property type="molecule type" value="Genomic_DNA"/>
</dbReference>
<dbReference type="InterPro" id="IPR001394">
    <property type="entry name" value="Peptidase_C19_UCH"/>
</dbReference>
<dbReference type="SUPFAM" id="SSF54001">
    <property type="entry name" value="Cysteine proteinases"/>
    <property type="match status" value="1"/>
</dbReference>
<dbReference type="InterPro" id="IPR038765">
    <property type="entry name" value="Papain-like_cys_pep_sf"/>
</dbReference>
<dbReference type="GO" id="GO:0016579">
    <property type="term" value="P:protein deubiquitination"/>
    <property type="evidence" value="ECO:0007669"/>
    <property type="project" value="InterPro"/>
</dbReference>
<dbReference type="Pfam" id="PF09725">
    <property type="entry name" value="Fra10Ac1"/>
    <property type="match status" value="1"/>
</dbReference>
<evidence type="ECO:0000313" key="4">
    <source>
        <dbReference type="EMBL" id="CAF3549530.1"/>
    </source>
</evidence>
<name>A0A8S2CV12_9BILA</name>
<feature type="region of interest" description="Disordered" evidence="1">
    <location>
        <begin position="572"/>
        <end position="623"/>
    </location>
</feature>
<dbReference type="InterPro" id="IPR050164">
    <property type="entry name" value="Peptidase_C19"/>
</dbReference>
<evidence type="ECO:0000313" key="5">
    <source>
        <dbReference type="Proteomes" id="UP000677228"/>
    </source>
</evidence>
<feature type="region of interest" description="Disordered" evidence="1">
    <location>
        <begin position="215"/>
        <end position="245"/>
    </location>
</feature>
<dbReference type="EMBL" id="CAJOBA010000682">
    <property type="protein sequence ID" value="CAF3549530.1"/>
    <property type="molecule type" value="Genomic_DNA"/>
</dbReference>
<protein>
    <recommendedName>
        <fullName evidence="2">USP domain-containing protein</fullName>
    </recommendedName>
</protein>
<feature type="domain" description="USP" evidence="2">
    <location>
        <begin position="1"/>
        <end position="353"/>
    </location>
</feature>
<sequence length="635" mass="73909">MVMLTQDSHEFLNLIISIITEEIQAIRKKIEDQTTLTISEQLNLNHHPLDINKIVDPTTTNFQFCIKTERTCTRCNSSTVSIEIHTALLIHVTGDESKSHTDYLENLIQNYFVEEKLDCYCDVCNTTEEKLIHYSIAQLPRVFVLYLKRWHVTKTVLGELESVSKEDQEVHCSLKLNMKPYCTSDVQEPKLFSTNGQLPILKDLLKQRDKIMNDKSTTSMSNDEIDHHHHHCQEQSDDFSEPKRSCLNSHEDVEMEVQINNCNIDSPDSSKTVTYTIDSGSPVVDGSHADYRLFALINHHGGSSDVGHYTSTVYDCQQNVWWSYDDTSVVACTEEKALKDLAPDAYGVMYIHKINFLMAQLTDLTKIDEVSDLNSEFEYSTDKDDKKRKRFDLCEKVTFKSSSVGLVSRQEGQANANKERFHSQFMAMNAYERHKKLVNDYVRYYSKEKSFSEIFKRDKEKRLAKKYYDKLFKEYCICDLSRWKEKKIAMRWRIDREVVSGKGERNCQFICGEKRCTEKDDLRSWEILFGYLEHGRKRDALIKLIGKFTVTYYLCSVKEFVSEKQTIENNDELDHVKRSRTENSTSATVQNKKDEDDQNAAAAADEGEIWSKPIKETKETTREDEFEDYLQTLLF</sequence>
<comment type="caution">
    <text evidence="3">The sequence shown here is derived from an EMBL/GenBank/DDBJ whole genome shotgun (WGS) entry which is preliminary data.</text>
</comment>
<feature type="compositionally biased region" description="Basic and acidic residues" evidence="1">
    <location>
        <begin position="572"/>
        <end position="581"/>
    </location>
</feature>
<dbReference type="GO" id="GO:0005829">
    <property type="term" value="C:cytosol"/>
    <property type="evidence" value="ECO:0007669"/>
    <property type="project" value="TreeGrafter"/>
</dbReference>
<dbReference type="GO" id="GO:0000082">
    <property type="term" value="P:G1/S transition of mitotic cell cycle"/>
    <property type="evidence" value="ECO:0007669"/>
    <property type="project" value="TreeGrafter"/>
</dbReference>
<dbReference type="Gene3D" id="3.90.70.10">
    <property type="entry name" value="Cysteine proteinases"/>
    <property type="match status" value="1"/>
</dbReference>
<dbReference type="PANTHER" id="PTHR24006:SF915">
    <property type="entry name" value="UBIQUITIN CARBOXYL-TERMINAL HYDROLASE-RELATED"/>
    <property type="match status" value="1"/>
</dbReference>
<dbReference type="InterPro" id="IPR018200">
    <property type="entry name" value="USP_CS"/>
</dbReference>
<dbReference type="PANTHER" id="PTHR24006">
    <property type="entry name" value="UBIQUITIN CARBOXYL-TERMINAL HYDROLASE"/>
    <property type="match status" value="1"/>
</dbReference>
<dbReference type="AlphaFoldDB" id="A0A8S2CV12"/>
<dbReference type="GO" id="GO:0004843">
    <property type="term" value="F:cysteine-type deubiquitinase activity"/>
    <property type="evidence" value="ECO:0007669"/>
    <property type="project" value="InterPro"/>
</dbReference>
<gene>
    <name evidence="3" type="ORF">OVA965_LOCUS2973</name>
    <name evidence="4" type="ORF">TMI583_LOCUS2972</name>
</gene>
<evidence type="ECO:0000256" key="1">
    <source>
        <dbReference type="SAM" id="MobiDB-lite"/>
    </source>
</evidence>
<accession>A0A8S2CV12</accession>
<dbReference type="Proteomes" id="UP000677228">
    <property type="component" value="Unassembled WGS sequence"/>
</dbReference>
<dbReference type="Proteomes" id="UP000682733">
    <property type="component" value="Unassembled WGS sequence"/>
</dbReference>
<dbReference type="CDD" id="cd02257">
    <property type="entry name" value="Peptidase_C19"/>
    <property type="match status" value="1"/>
</dbReference>
<feature type="compositionally biased region" description="Basic and acidic residues" evidence="1">
    <location>
        <begin position="613"/>
        <end position="623"/>
    </location>
</feature>
<dbReference type="InterPro" id="IPR019129">
    <property type="entry name" value="Folate-sensitive_fs_Fra10Ac1"/>
</dbReference>
<proteinExistence type="predicted"/>
<evidence type="ECO:0000259" key="2">
    <source>
        <dbReference type="PROSITE" id="PS50235"/>
    </source>
</evidence>
<dbReference type="Pfam" id="PF00443">
    <property type="entry name" value="UCH"/>
    <property type="match status" value="1"/>
</dbReference>
<dbReference type="GO" id="GO:0005634">
    <property type="term" value="C:nucleus"/>
    <property type="evidence" value="ECO:0007669"/>
    <property type="project" value="TreeGrafter"/>
</dbReference>
<dbReference type="PROSITE" id="PS50235">
    <property type="entry name" value="USP_3"/>
    <property type="match status" value="1"/>
</dbReference>
<evidence type="ECO:0000313" key="3">
    <source>
        <dbReference type="EMBL" id="CAF0768916.1"/>
    </source>
</evidence>
<dbReference type="InterPro" id="IPR028889">
    <property type="entry name" value="USP"/>
</dbReference>
<dbReference type="PROSITE" id="PS00973">
    <property type="entry name" value="USP_2"/>
    <property type="match status" value="1"/>
</dbReference>
<organism evidence="3 5">
    <name type="scientific">Didymodactylos carnosus</name>
    <dbReference type="NCBI Taxonomy" id="1234261"/>
    <lineage>
        <taxon>Eukaryota</taxon>
        <taxon>Metazoa</taxon>
        <taxon>Spiralia</taxon>
        <taxon>Gnathifera</taxon>
        <taxon>Rotifera</taxon>
        <taxon>Eurotatoria</taxon>
        <taxon>Bdelloidea</taxon>
        <taxon>Philodinida</taxon>
        <taxon>Philodinidae</taxon>
        <taxon>Didymodactylos</taxon>
    </lineage>
</organism>